<keyword evidence="3 6" id="KW-0949">S-adenosyl-L-methionine</keyword>
<dbReference type="PROSITE" id="PS00094">
    <property type="entry name" value="C5_MTASE_1"/>
    <property type="match status" value="1"/>
</dbReference>
<dbReference type="GO" id="GO:0032259">
    <property type="term" value="P:methylation"/>
    <property type="evidence" value="ECO:0007669"/>
    <property type="project" value="UniProtKB-KW"/>
</dbReference>
<comment type="catalytic activity">
    <reaction evidence="5 8">
        <text>a 2'-deoxycytidine in DNA + S-adenosyl-L-methionine = a 5-methyl-2'-deoxycytidine in DNA + S-adenosyl-L-homocysteine + H(+)</text>
        <dbReference type="Rhea" id="RHEA:13681"/>
        <dbReference type="Rhea" id="RHEA-COMP:11369"/>
        <dbReference type="Rhea" id="RHEA-COMP:11370"/>
        <dbReference type="ChEBI" id="CHEBI:15378"/>
        <dbReference type="ChEBI" id="CHEBI:57856"/>
        <dbReference type="ChEBI" id="CHEBI:59789"/>
        <dbReference type="ChEBI" id="CHEBI:85452"/>
        <dbReference type="ChEBI" id="CHEBI:85454"/>
        <dbReference type="EC" id="2.1.1.37"/>
    </reaction>
</comment>
<dbReference type="Gene3D" id="3.40.50.150">
    <property type="entry name" value="Vaccinia Virus protein VP39"/>
    <property type="match status" value="1"/>
</dbReference>
<keyword evidence="2 6" id="KW-0808">Transferase</keyword>
<keyword evidence="1 6" id="KW-0489">Methyltransferase</keyword>
<dbReference type="PROSITE" id="PS00095">
    <property type="entry name" value="C5_MTASE_2"/>
    <property type="match status" value="1"/>
</dbReference>
<evidence type="ECO:0000256" key="1">
    <source>
        <dbReference type="ARBA" id="ARBA00022603"/>
    </source>
</evidence>
<keyword evidence="10" id="KW-1185">Reference proteome</keyword>
<evidence type="ECO:0000256" key="2">
    <source>
        <dbReference type="ARBA" id="ARBA00022679"/>
    </source>
</evidence>
<dbReference type="InterPro" id="IPR001525">
    <property type="entry name" value="C5_MeTfrase"/>
</dbReference>
<dbReference type="InterPro" id="IPR031303">
    <property type="entry name" value="C5_meth_CS"/>
</dbReference>
<dbReference type="Gene3D" id="3.90.120.10">
    <property type="entry name" value="DNA Methylase, subunit A, domain 2"/>
    <property type="match status" value="1"/>
</dbReference>
<evidence type="ECO:0000256" key="3">
    <source>
        <dbReference type="ARBA" id="ARBA00022691"/>
    </source>
</evidence>
<dbReference type="NCBIfam" id="TIGR00675">
    <property type="entry name" value="dcm"/>
    <property type="match status" value="1"/>
</dbReference>
<dbReference type="EMBL" id="JANURM010000018">
    <property type="protein sequence ID" value="MDL0089678.1"/>
    <property type="molecule type" value="Genomic_DNA"/>
</dbReference>
<dbReference type="InterPro" id="IPR050750">
    <property type="entry name" value="C5-MTase"/>
</dbReference>
<dbReference type="GO" id="GO:0003886">
    <property type="term" value="F:DNA (cytosine-5-)-methyltransferase activity"/>
    <property type="evidence" value="ECO:0007669"/>
    <property type="project" value="UniProtKB-EC"/>
</dbReference>
<comment type="similarity">
    <text evidence="6 7">Belongs to the class I-like SAM-binding methyltransferase superfamily. C5-methyltransferase family.</text>
</comment>
<evidence type="ECO:0000256" key="5">
    <source>
        <dbReference type="ARBA" id="ARBA00047422"/>
    </source>
</evidence>
<evidence type="ECO:0000256" key="4">
    <source>
        <dbReference type="ARBA" id="ARBA00022747"/>
    </source>
</evidence>
<accession>A0ABT7HTE3</accession>
<sequence>MIYKVGSLFAGVGGICQAFKNLNCEVVWANEIDHSACKTYRLNHKNTNLIEDDVRNISNKNLDDIDILTAGFPCQPFSQAGHGRGFEDERGKLFFEVSRLLRELKPKAYFLENVKTLASHNDGKTFQTIKEELKDIGYSFIPFVLNASKYTDIPQGRERIYIVGFRDEGDYYFSKPIKENILQTSKNNLLSAKFQIPQQTNKAPKNIKSFLDNSYVIPSDIYSNQSNEIHRKIMYSVVDENIVYQYRRYYVRSNKSNVCPTLTANMGAGGHNIPIILNNGVIRRLNPKECFNLQGFPRNFILPENISRVQLYKQAGNSVVVPMVEKIAKEIVTVLDAFDRS</sequence>
<reference evidence="9" key="1">
    <citation type="submission" date="2022-08" db="EMBL/GenBank/DDBJ databases">
        <authorList>
            <person name="Wang H."/>
        </authorList>
    </citation>
    <scope>NUCLEOTIDE SEQUENCE</scope>
    <source>
        <strain evidence="9">PS10</strain>
    </source>
</reference>
<feature type="active site" evidence="6">
    <location>
        <position position="74"/>
    </location>
</feature>
<name>A0ABT7HTE3_9BACT</name>
<dbReference type="RefSeq" id="WP_284938391.1">
    <property type="nucleotide sequence ID" value="NZ_JANURM010000018.1"/>
</dbReference>
<evidence type="ECO:0000256" key="8">
    <source>
        <dbReference type="RuleBase" id="RU000417"/>
    </source>
</evidence>
<keyword evidence="4" id="KW-0680">Restriction system</keyword>
<evidence type="ECO:0000313" key="10">
    <source>
        <dbReference type="Proteomes" id="UP001173801"/>
    </source>
</evidence>
<evidence type="ECO:0000256" key="6">
    <source>
        <dbReference type="PROSITE-ProRule" id="PRU01016"/>
    </source>
</evidence>
<organism evidence="9 10">
    <name type="scientific">Campylobacter gastrosuis</name>
    <dbReference type="NCBI Taxonomy" id="2974576"/>
    <lineage>
        <taxon>Bacteria</taxon>
        <taxon>Pseudomonadati</taxon>
        <taxon>Campylobacterota</taxon>
        <taxon>Epsilonproteobacteria</taxon>
        <taxon>Campylobacterales</taxon>
        <taxon>Campylobacteraceae</taxon>
        <taxon>Campylobacter</taxon>
    </lineage>
</organism>
<evidence type="ECO:0000313" key="9">
    <source>
        <dbReference type="EMBL" id="MDL0089678.1"/>
    </source>
</evidence>
<gene>
    <name evidence="9" type="primary">dcm</name>
    <name evidence="9" type="ORF">NYG85_09935</name>
</gene>
<evidence type="ECO:0000256" key="7">
    <source>
        <dbReference type="RuleBase" id="RU000416"/>
    </source>
</evidence>
<dbReference type="Proteomes" id="UP001173801">
    <property type="component" value="Unassembled WGS sequence"/>
</dbReference>
<dbReference type="CDD" id="cd00315">
    <property type="entry name" value="Cyt_C5_DNA_methylase"/>
    <property type="match status" value="1"/>
</dbReference>
<dbReference type="PANTHER" id="PTHR46098:SF1">
    <property type="entry name" value="TRNA (CYTOSINE(38)-C(5))-METHYLTRANSFERASE"/>
    <property type="match status" value="1"/>
</dbReference>
<dbReference type="InterPro" id="IPR029063">
    <property type="entry name" value="SAM-dependent_MTases_sf"/>
</dbReference>
<comment type="caution">
    <text evidence="9">The sequence shown here is derived from an EMBL/GenBank/DDBJ whole genome shotgun (WGS) entry which is preliminary data.</text>
</comment>
<reference evidence="9" key="2">
    <citation type="journal article" date="2023" name="Microorganisms">
        <title>Isolation and Genomic Characteristics of Cat-Borne Campylobacter felis sp. nov. and Sheep-Borne Campylobacter ovis sp. nov.</title>
        <authorList>
            <person name="Wang H."/>
            <person name="Li Y."/>
            <person name="Gu Y."/>
            <person name="Zhou G."/>
            <person name="Chen X."/>
            <person name="Zhang X."/>
            <person name="Shao Z."/>
            <person name="Zhang J."/>
            <person name="Zhang M."/>
        </authorList>
    </citation>
    <scope>NUCLEOTIDE SEQUENCE</scope>
    <source>
        <strain evidence="9">PS10</strain>
    </source>
</reference>
<protein>
    <recommendedName>
        <fullName evidence="8">Cytosine-specific methyltransferase</fullName>
        <ecNumber evidence="8">2.1.1.37</ecNumber>
    </recommendedName>
</protein>
<dbReference type="PROSITE" id="PS51679">
    <property type="entry name" value="SAM_MT_C5"/>
    <property type="match status" value="1"/>
</dbReference>
<dbReference type="PRINTS" id="PR00105">
    <property type="entry name" value="C5METTRFRASE"/>
</dbReference>
<dbReference type="SUPFAM" id="SSF53335">
    <property type="entry name" value="S-adenosyl-L-methionine-dependent methyltransferases"/>
    <property type="match status" value="1"/>
</dbReference>
<dbReference type="Pfam" id="PF00145">
    <property type="entry name" value="DNA_methylase"/>
    <property type="match status" value="1"/>
</dbReference>
<dbReference type="PANTHER" id="PTHR46098">
    <property type="entry name" value="TRNA (CYTOSINE(38)-C(5))-METHYLTRANSFERASE"/>
    <property type="match status" value="1"/>
</dbReference>
<dbReference type="InterPro" id="IPR018117">
    <property type="entry name" value="C5_DNA_meth_AS"/>
</dbReference>
<proteinExistence type="inferred from homology"/>
<dbReference type="EC" id="2.1.1.37" evidence="8"/>